<organism evidence="1">
    <name type="scientific">Lygus hesperus</name>
    <name type="common">Western plant bug</name>
    <dbReference type="NCBI Taxonomy" id="30085"/>
    <lineage>
        <taxon>Eukaryota</taxon>
        <taxon>Metazoa</taxon>
        <taxon>Ecdysozoa</taxon>
        <taxon>Arthropoda</taxon>
        <taxon>Hexapoda</taxon>
        <taxon>Insecta</taxon>
        <taxon>Pterygota</taxon>
        <taxon>Neoptera</taxon>
        <taxon>Paraneoptera</taxon>
        <taxon>Hemiptera</taxon>
        <taxon>Heteroptera</taxon>
        <taxon>Panheteroptera</taxon>
        <taxon>Cimicomorpha</taxon>
        <taxon>Miridae</taxon>
        <taxon>Mirini</taxon>
        <taxon>Lygus</taxon>
    </lineage>
</organism>
<protein>
    <submittedName>
        <fullName evidence="1">1-deoxy-D-xylulose-5-phosphate synthase</fullName>
    </submittedName>
</protein>
<gene>
    <name evidence="1" type="primary">dxs_9</name>
    <name evidence="1" type="ORF">CM83_2419</name>
</gene>
<reference evidence="1" key="1">
    <citation type="journal article" date="2014" name="PLoS ONE">
        <title>Transcriptome-Based Identification of ABC Transporters in the Western Tarnished Plant Bug Lygus hesperus.</title>
        <authorList>
            <person name="Hull J.J."/>
            <person name="Chaney K."/>
            <person name="Geib S.M."/>
            <person name="Fabrick J.A."/>
            <person name="Brent C.S."/>
            <person name="Walsh D."/>
            <person name="Lavine L.C."/>
        </authorList>
    </citation>
    <scope>NUCLEOTIDE SEQUENCE</scope>
</reference>
<sequence length="102" mass="11285">MPFDYEIRLKNSFNSTILDFELVISMARYVIIIFNTNALMVPTTTVCSGSLLCGYAKDYARGCSTSLNLQPALTGIIGLIGNRLPTSNFSILESSYLTEFQN</sequence>
<reference evidence="1" key="2">
    <citation type="submission" date="2014-07" db="EMBL/GenBank/DDBJ databases">
        <authorList>
            <person name="Hull J."/>
        </authorList>
    </citation>
    <scope>NUCLEOTIDE SEQUENCE</scope>
</reference>
<name>A0A0A9WCE3_LYGHE</name>
<dbReference type="EMBL" id="GBHO01041069">
    <property type="protein sequence ID" value="JAG02535.1"/>
    <property type="molecule type" value="Transcribed_RNA"/>
</dbReference>
<accession>A0A0A9WCE3</accession>
<evidence type="ECO:0000313" key="1">
    <source>
        <dbReference type="EMBL" id="JAG02535.1"/>
    </source>
</evidence>
<proteinExistence type="predicted"/>
<dbReference type="AlphaFoldDB" id="A0A0A9WCE3"/>